<keyword evidence="2" id="KW-1185">Reference proteome</keyword>
<evidence type="ECO:0000313" key="1">
    <source>
        <dbReference type="EMBL" id="KAJ8131592.1"/>
    </source>
</evidence>
<dbReference type="EMBL" id="JAPUUL010000263">
    <property type="protein sequence ID" value="KAJ8131592.1"/>
    <property type="molecule type" value="Genomic_DNA"/>
</dbReference>
<reference evidence="1" key="1">
    <citation type="submission" date="2022-12" db="EMBL/GenBank/DDBJ databases">
        <title>Genome Sequence of Lasiodiplodia mahajangana.</title>
        <authorList>
            <person name="Buettner E."/>
        </authorList>
    </citation>
    <scope>NUCLEOTIDE SEQUENCE</scope>
    <source>
        <strain evidence="1">VT137</strain>
    </source>
</reference>
<gene>
    <name evidence="1" type="ORF">O1611_g2035</name>
</gene>
<sequence length="311" mass="35935">MRLFVFESWLKESRALLNPIMVTLSRFRTVWGIAPGHDFVEWTKRFLEWKSLGYDGIEVDTYCFFLSEAQLQRLQLLCSEADLKISALIFTGWGATIGPRPRGLTPDVQLGIYRESLRVASILKPVRINSHSGSDFWTPDEAVYFFQRTLDIDREMGFEGMVCHETHRNRAFYTPFMTDYVLQRVPQITADFSHWVVVGERLMDAGEEDREILDRVIPHVYHIHARIGTTQSSQCPAPTDPAFTAERESFERIWLQIIKHRAQKDPNCTITWVPEYGPFPYHPFGSVQTYSDLADSEGLRLDKLFGHVLGI</sequence>
<organism evidence="1 2">
    <name type="scientific">Lasiodiplodia mahajangana</name>
    <dbReference type="NCBI Taxonomy" id="1108764"/>
    <lineage>
        <taxon>Eukaryota</taxon>
        <taxon>Fungi</taxon>
        <taxon>Dikarya</taxon>
        <taxon>Ascomycota</taxon>
        <taxon>Pezizomycotina</taxon>
        <taxon>Dothideomycetes</taxon>
        <taxon>Dothideomycetes incertae sedis</taxon>
        <taxon>Botryosphaeriales</taxon>
        <taxon>Botryosphaeriaceae</taxon>
        <taxon>Lasiodiplodia</taxon>
    </lineage>
</organism>
<proteinExistence type="predicted"/>
<dbReference type="Proteomes" id="UP001153332">
    <property type="component" value="Unassembled WGS sequence"/>
</dbReference>
<name>A0ACC2JWE4_9PEZI</name>
<accession>A0ACC2JWE4</accession>
<comment type="caution">
    <text evidence="1">The sequence shown here is derived from an EMBL/GenBank/DDBJ whole genome shotgun (WGS) entry which is preliminary data.</text>
</comment>
<protein>
    <submittedName>
        <fullName evidence="1">Uncharacterized protein</fullName>
    </submittedName>
</protein>
<evidence type="ECO:0000313" key="2">
    <source>
        <dbReference type="Proteomes" id="UP001153332"/>
    </source>
</evidence>